<evidence type="ECO:0000313" key="13">
    <source>
        <dbReference type="EMBL" id="MDO6673717.1"/>
    </source>
</evidence>
<dbReference type="Gene3D" id="1.10.1040.10">
    <property type="entry name" value="N-(1-d-carboxylethyl)-l-norvaline Dehydrogenase, domain 2"/>
    <property type="match status" value="1"/>
</dbReference>
<accession>A0AAP4WYR2</accession>
<dbReference type="Proteomes" id="UP001170481">
    <property type="component" value="Unassembled WGS sequence"/>
</dbReference>
<dbReference type="InterPro" id="IPR008927">
    <property type="entry name" value="6-PGluconate_DH-like_C_sf"/>
</dbReference>
<dbReference type="NCBIfam" id="TIGR00745">
    <property type="entry name" value="apbA_panE"/>
    <property type="match status" value="1"/>
</dbReference>
<dbReference type="InterPro" id="IPR003710">
    <property type="entry name" value="ApbA"/>
</dbReference>
<feature type="domain" description="Ketopantoate reductase C-terminal" evidence="12">
    <location>
        <begin position="224"/>
        <end position="342"/>
    </location>
</feature>
<dbReference type="InterPro" id="IPR013332">
    <property type="entry name" value="KPR_N"/>
</dbReference>
<dbReference type="Pfam" id="PF02558">
    <property type="entry name" value="ApbA"/>
    <property type="match status" value="1"/>
</dbReference>
<comment type="similarity">
    <text evidence="2 10">Belongs to the ketopantoate reductase family.</text>
</comment>
<evidence type="ECO:0000256" key="8">
    <source>
        <dbReference type="ARBA" id="ARBA00032024"/>
    </source>
</evidence>
<dbReference type="PANTHER" id="PTHR43765:SF2">
    <property type="entry name" value="2-DEHYDROPANTOATE 2-REDUCTASE"/>
    <property type="match status" value="1"/>
</dbReference>
<proteinExistence type="inferred from homology"/>
<evidence type="ECO:0000313" key="14">
    <source>
        <dbReference type="Proteomes" id="UP001170481"/>
    </source>
</evidence>
<dbReference type="Pfam" id="PF08546">
    <property type="entry name" value="ApbA_C"/>
    <property type="match status" value="1"/>
</dbReference>
<evidence type="ECO:0000256" key="9">
    <source>
        <dbReference type="ARBA" id="ARBA00048793"/>
    </source>
</evidence>
<dbReference type="EC" id="1.1.1.169" evidence="3 10"/>
<evidence type="ECO:0000256" key="2">
    <source>
        <dbReference type="ARBA" id="ARBA00007870"/>
    </source>
</evidence>
<dbReference type="FunFam" id="1.10.1040.10:FF:000017">
    <property type="entry name" value="2-dehydropantoate 2-reductase"/>
    <property type="match status" value="1"/>
</dbReference>
<comment type="pathway">
    <text evidence="1 10">Cofactor biosynthesis; (R)-pantothenate biosynthesis; (R)-pantoate from 3-methyl-2-oxobutanoate: step 2/2.</text>
</comment>
<dbReference type="GO" id="GO:0005737">
    <property type="term" value="C:cytoplasm"/>
    <property type="evidence" value="ECO:0007669"/>
    <property type="project" value="TreeGrafter"/>
</dbReference>
<dbReference type="InterPro" id="IPR013328">
    <property type="entry name" value="6PGD_dom2"/>
</dbReference>
<dbReference type="PANTHER" id="PTHR43765">
    <property type="entry name" value="2-DEHYDROPANTOATE 2-REDUCTASE-RELATED"/>
    <property type="match status" value="1"/>
</dbReference>
<name>A0AAP4WYR2_9GAMM</name>
<evidence type="ECO:0000259" key="12">
    <source>
        <dbReference type="Pfam" id="PF08546"/>
    </source>
</evidence>
<evidence type="ECO:0000256" key="3">
    <source>
        <dbReference type="ARBA" id="ARBA00013014"/>
    </source>
</evidence>
<dbReference type="GO" id="GO:0015940">
    <property type="term" value="P:pantothenate biosynthetic process"/>
    <property type="evidence" value="ECO:0007669"/>
    <property type="project" value="UniProtKB-KW"/>
</dbReference>
<evidence type="ECO:0000256" key="1">
    <source>
        <dbReference type="ARBA" id="ARBA00004994"/>
    </source>
</evidence>
<dbReference type="AlphaFoldDB" id="A0AAP4WYR2"/>
<dbReference type="Gene3D" id="3.40.50.720">
    <property type="entry name" value="NAD(P)-binding Rossmann-like Domain"/>
    <property type="match status" value="1"/>
</dbReference>
<dbReference type="InterPro" id="IPR013752">
    <property type="entry name" value="KPA_reductase"/>
</dbReference>
<evidence type="ECO:0000256" key="7">
    <source>
        <dbReference type="ARBA" id="ARBA00023002"/>
    </source>
</evidence>
<feature type="domain" description="Ketopantoate reductase N-terminal" evidence="11">
    <location>
        <begin position="14"/>
        <end position="189"/>
    </location>
</feature>
<evidence type="ECO:0000256" key="4">
    <source>
        <dbReference type="ARBA" id="ARBA00019465"/>
    </source>
</evidence>
<dbReference type="SUPFAM" id="SSF51735">
    <property type="entry name" value="NAD(P)-binding Rossmann-fold domains"/>
    <property type="match status" value="1"/>
</dbReference>
<gene>
    <name evidence="13" type="ORF">Q4535_16555</name>
</gene>
<keyword evidence="7 10" id="KW-0560">Oxidoreductase</keyword>
<dbReference type="SUPFAM" id="SSF48179">
    <property type="entry name" value="6-phosphogluconate dehydrogenase C-terminal domain-like"/>
    <property type="match status" value="1"/>
</dbReference>
<dbReference type="GO" id="GO:0050661">
    <property type="term" value="F:NADP binding"/>
    <property type="evidence" value="ECO:0007669"/>
    <property type="project" value="TreeGrafter"/>
</dbReference>
<evidence type="ECO:0000256" key="5">
    <source>
        <dbReference type="ARBA" id="ARBA00022655"/>
    </source>
</evidence>
<dbReference type="RefSeq" id="WP_303595439.1">
    <property type="nucleotide sequence ID" value="NZ_JAUORK010000031.1"/>
</dbReference>
<reference evidence="13" key="1">
    <citation type="submission" date="2023-07" db="EMBL/GenBank/DDBJ databases">
        <title>Genome content predicts the carbon catabolic preferences of heterotrophic bacteria.</title>
        <authorList>
            <person name="Gralka M."/>
        </authorList>
    </citation>
    <scope>NUCLEOTIDE SEQUENCE</scope>
    <source>
        <strain evidence="13">C2R13</strain>
    </source>
</reference>
<dbReference type="GO" id="GO:0008677">
    <property type="term" value="F:2-dehydropantoate 2-reductase activity"/>
    <property type="evidence" value="ECO:0007669"/>
    <property type="project" value="UniProtKB-EC"/>
</dbReference>
<evidence type="ECO:0000256" key="10">
    <source>
        <dbReference type="RuleBase" id="RU362068"/>
    </source>
</evidence>
<protein>
    <recommendedName>
        <fullName evidence="4 10">2-dehydropantoate 2-reductase</fullName>
        <ecNumber evidence="3 10">1.1.1.169</ecNumber>
    </recommendedName>
    <alternativeName>
        <fullName evidence="8 10">Ketopantoate reductase</fullName>
    </alternativeName>
</protein>
<keyword evidence="6 10" id="KW-0521">NADP</keyword>
<dbReference type="EMBL" id="JAUORK010000031">
    <property type="protein sequence ID" value="MDO6673717.1"/>
    <property type="molecule type" value="Genomic_DNA"/>
</dbReference>
<comment type="caution">
    <text evidence="13">The sequence shown here is derived from an EMBL/GenBank/DDBJ whole genome shotgun (WGS) entry which is preliminary data.</text>
</comment>
<dbReference type="InterPro" id="IPR036291">
    <property type="entry name" value="NAD(P)-bd_dom_sf"/>
</dbReference>
<comment type="function">
    <text evidence="10">Catalyzes the NADPH-dependent reduction of ketopantoate into pantoic acid.</text>
</comment>
<organism evidence="13 14">
    <name type="scientific">Cobetia amphilecti</name>
    <dbReference type="NCBI Taxonomy" id="1055104"/>
    <lineage>
        <taxon>Bacteria</taxon>
        <taxon>Pseudomonadati</taxon>
        <taxon>Pseudomonadota</taxon>
        <taxon>Gammaproteobacteria</taxon>
        <taxon>Oceanospirillales</taxon>
        <taxon>Halomonadaceae</taxon>
        <taxon>Cobetia</taxon>
    </lineage>
</organism>
<evidence type="ECO:0000256" key="6">
    <source>
        <dbReference type="ARBA" id="ARBA00022857"/>
    </source>
</evidence>
<sequence>MHTMTDPEDNWLWIIGPGAIGRLLAASLMAARQRELREQGATELPRVLLLGRQAMVGQDVMLDMTTPESLTVSAKINYLTTDTLQDSPSKKPSAIWLTTKAHGVPAVWQQLAPHITPETSVTCWQNGLSAQPWLAERHANLLCASTTEGAWLPAEPGASATPDADSTADDLQHLGVQHAGRGHTWLGAWQSGGDGDPDSQSRQAALVQCDWLKAAGFACEQTPDIQTRLWHKLAINAAINPLVARYRIRNGQLRDRPFAPMVRQAVEEISTVLDSEGISAPREGWQALVEQVIRATANNRASMLQDVLAGRPTEVEAILGPLRRTASRHGLALPLLDDLYCQLSTPQR</sequence>
<evidence type="ECO:0000259" key="11">
    <source>
        <dbReference type="Pfam" id="PF02558"/>
    </source>
</evidence>
<dbReference type="InterPro" id="IPR050838">
    <property type="entry name" value="Ketopantoate_reductase"/>
</dbReference>
<comment type="catalytic activity">
    <reaction evidence="9 10">
        <text>(R)-pantoate + NADP(+) = 2-dehydropantoate + NADPH + H(+)</text>
        <dbReference type="Rhea" id="RHEA:16233"/>
        <dbReference type="ChEBI" id="CHEBI:11561"/>
        <dbReference type="ChEBI" id="CHEBI:15378"/>
        <dbReference type="ChEBI" id="CHEBI:15980"/>
        <dbReference type="ChEBI" id="CHEBI:57783"/>
        <dbReference type="ChEBI" id="CHEBI:58349"/>
        <dbReference type="EC" id="1.1.1.169"/>
    </reaction>
</comment>
<keyword evidence="5 10" id="KW-0566">Pantothenate biosynthesis</keyword>